<gene>
    <name evidence="2" type="ORF">E2C01_014209</name>
</gene>
<feature type="signal peptide" evidence="1">
    <location>
        <begin position="1"/>
        <end position="23"/>
    </location>
</feature>
<evidence type="ECO:0000313" key="2">
    <source>
        <dbReference type="EMBL" id="MPC21232.1"/>
    </source>
</evidence>
<dbReference type="AlphaFoldDB" id="A0A5B7DI63"/>
<organism evidence="2 3">
    <name type="scientific">Portunus trituberculatus</name>
    <name type="common">Swimming crab</name>
    <name type="synonym">Neptunus trituberculatus</name>
    <dbReference type="NCBI Taxonomy" id="210409"/>
    <lineage>
        <taxon>Eukaryota</taxon>
        <taxon>Metazoa</taxon>
        <taxon>Ecdysozoa</taxon>
        <taxon>Arthropoda</taxon>
        <taxon>Crustacea</taxon>
        <taxon>Multicrustacea</taxon>
        <taxon>Malacostraca</taxon>
        <taxon>Eumalacostraca</taxon>
        <taxon>Eucarida</taxon>
        <taxon>Decapoda</taxon>
        <taxon>Pleocyemata</taxon>
        <taxon>Brachyura</taxon>
        <taxon>Eubrachyura</taxon>
        <taxon>Portunoidea</taxon>
        <taxon>Portunidae</taxon>
        <taxon>Portuninae</taxon>
        <taxon>Portunus</taxon>
    </lineage>
</organism>
<evidence type="ECO:0000313" key="3">
    <source>
        <dbReference type="Proteomes" id="UP000324222"/>
    </source>
</evidence>
<keyword evidence="3" id="KW-1185">Reference proteome</keyword>
<evidence type="ECO:0000256" key="1">
    <source>
        <dbReference type="SAM" id="SignalP"/>
    </source>
</evidence>
<name>A0A5B7DI63_PORTR</name>
<reference evidence="2 3" key="1">
    <citation type="submission" date="2019-05" db="EMBL/GenBank/DDBJ databases">
        <title>Another draft genome of Portunus trituberculatus and its Hox gene families provides insights of decapod evolution.</title>
        <authorList>
            <person name="Jeong J.-H."/>
            <person name="Song I."/>
            <person name="Kim S."/>
            <person name="Choi T."/>
            <person name="Kim D."/>
            <person name="Ryu S."/>
            <person name="Kim W."/>
        </authorList>
    </citation>
    <scope>NUCLEOTIDE SEQUENCE [LARGE SCALE GENOMIC DNA]</scope>
    <source>
        <tissue evidence="2">Muscle</tissue>
    </source>
</reference>
<accession>A0A5B7DI63</accession>
<proteinExistence type="predicted"/>
<protein>
    <submittedName>
        <fullName evidence="2">Uncharacterized protein</fullName>
    </submittedName>
</protein>
<feature type="chain" id="PRO_5023066512" evidence="1">
    <location>
        <begin position="24"/>
        <end position="129"/>
    </location>
</feature>
<sequence length="129" mass="14532">MMRRLWAWWLVVVVVVLVWVVAGAGTEASKQYDDDPLPPLPSLADLFISLTSKMSLSFPQMSNAERPLDTVGDFYSYTKEIRNAAQTLIAKAFAARLRRRRRGRVNGGQKINGHSLLYRNPPAKVFKAV</sequence>
<dbReference type="EMBL" id="VSRR010000954">
    <property type="protein sequence ID" value="MPC21232.1"/>
    <property type="molecule type" value="Genomic_DNA"/>
</dbReference>
<keyword evidence="1" id="KW-0732">Signal</keyword>
<dbReference type="Proteomes" id="UP000324222">
    <property type="component" value="Unassembled WGS sequence"/>
</dbReference>
<comment type="caution">
    <text evidence="2">The sequence shown here is derived from an EMBL/GenBank/DDBJ whole genome shotgun (WGS) entry which is preliminary data.</text>
</comment>